<sequence length="283" mass="31292">MVQLGQMNHLPIVELDAKGAWLDVGDYGELFLPRRHVPQGAEVGQTLAVFVYLNGDGEAEISGDAPLARLGEFAALRVVSANKIGAFLDWGLKKDLFVPIREQAETMQVGRHYLVRLYLDEQGRVAATSKLERFLRTDWPPYQSGDQVRLIIGAHTPMGFKAIVDERYAGMLFRNEVFTRLPVGRRMTGYVKLVREDGKLDLSLQAPGETGREAVADKILARLHKQQGYLPVSDASAPELIANLFGVSKGQFKKAIGSLYKQGLILIEDEGIRLTDAGQSTDE</sequence>
<dbReference type="InterPro" id="IPR012340">
    <property type="entry name" value="NA-bd_OB-fold"/>
</dbReference>
<dbReference type="InterPro" id="IPR014464">
    <property type="entry name" value="CvfB_fam"/>
</dbReference>
<feature type="domain" description="Conserved virulence factor B first S1" evidence="2">
    <location>
        <begin position="70"/>
        <end position="129"/>
    </location>
</feature>
<comment type="caution">
    <text evidence="4">The sequence shown here is derived from an EMBL/GenBank/DDBJ whole genome shotgun (WGS) entry which is preliminary data.</text>
</comment>
<dbReference type="PANTHER" id="PTHR37296:SF1">
    <property type="entry name" value="CONSERVED VIRULENCE FACTOR B"/>
    <property type="match status" value="1"/>
</dbReference>
<name>A0ABP8PUM5_9GAMM</name>
<organism evidence="4 5">
    <name type="scientific">Pseudaeromonas paramecii</name>
    <dbReference type="NCBI Taxonomy" id="2138166"/>
    <lineage>
        <taxon>Bacteria</taxon>
        <taxon>Pseudomonadati</taxon>
        <taxon>Pseudomonadota</taxon>
        <taxon>Gammaproteobacteria</taxon>
        <taxon>Aeromonadales</taxon>
        <taxon>Aeromonadaceae</taxon>
        <taxon>Pseudaeromonas</taxon>
    </lineage>
</organism>
<proteinExistence type="inferred from homology"/>
<gene>
    <name evidence="4" type="ORF">GCM10023095_00350</name>
</gene>
<evidence type="ECO:0000259" key="2">
    <source>
        <dbReference type="Pfam" id="PF13509"/>
    </source>
</evidence>
<keyword evidence="5" id="KW-1185">Reference proteome</keyword>
<evidence type="ECO:0000259" key="3">
    <source>
        <dbReference type="Pfam" id="PF17783"/>
    </source>
</evidence>
<feature type="domain" description="Conserved virulence factor B first S1" evidence="2">
    <location>
        <begin position="4"/>
        <end position="58"/>
    </location>
</feature>
<dbReference type="EMBL" id="BAABFC010000001">
    <property type="protein sequence ID" value="GAA4492240.1"/>
    <property type="molecule type" value="Genomic_DNA"/>
</dbReference>
<dbReference type="Pfam" id="PF13509">
    <property type="entry name" value="S1_2"/>
    <property type="match status" value="2"/>
</dbReference>
<dbReference type="PIRSF" id="PIRSF012524">
    <property type="entry name" value="YitL_S1"/>
    <property type="match status" value="1"/>
</dbReference>
<protein>
    <submittedName>
        <fullName evidence="4">S1-like domain-containing RNA-binding protein</fullName>
    </submittedName>
</protein>
<dbReference type="Proteomes" id="UP001501321">
    <property type="component" value="Unassembled WGS sequence"/>
</dbReference>
<comment type="similarity">
    <text evidence="1">Belongs to the CvfB family.</text>
</comment>
<feature type="domain" description="Conserved virulence factor B-like winged helix" evidence="3">
    <location>
        <begin position="217"/>
        <end position="274"/>
    </location>
</feature>
<reference evidence="5" key="1">
    <citation type="journal article" date="2019" name="Int. J. Syst. Evol. Microbiol.">
        <title>The Global Catalogue of Microorganisms (GCM) 10K type strain sequencing project: providing services to taxonomists for standard genome sequencing and annotation.</title>
        <authorList>
            <consortium name="The Broad Institute Genomics Platform"/>
            <consortium name="The Broad Institute Genome Sequencing Center for Infectious Disease"/>
            <person name="Wu L."/>
            <person name="Ma J."/>
        </authorList>
    </citation>
    <scope>NUCLEOTIDE SEQUENCE [LARGE SCALE GENOMIC DNA]</scope>
    <source>
        <strain evidence="5">JCM 32226</strain>
    </source>
</reference>
<dbReference type="InterPro" id="IPR039566">
    <property type="entry name" value="CvfB_S1_st"/>
</dbReference>
<dbReference type="InterPro" id="IPR040764">
    <property type="entry name" value="CvfB_WH"/>
</dbReference>
<evidence type="ECO:0000256" key="1">
    <source>
        <dbReference type="PIRNR" id="PIRNR012524"/>
    </source>
</evidence>
<accession>A0ABP8PUM5</accession>
<dbReference type="InterPro" id="IPR036388">
    <property type="entry name" value="WH-like_DNA-bd_sf"/>
</dbReference>
<evidence type="ECO:0000313" key="5">
    <source>
        <dbReference type="Proteomes" id="UP001501321"/>
    </source>
</evidence>
<dbReference type="Gene3D" id="2.40.50.140">
    <property type="entry name" value="Nucleic acid-binding proteins"/>
    <property type="match status" value="1"/>
</dbReference>
<evidence type="ECO:0000313" key="4">
    <source>
        <dbReference type="EMBL" id="GAA4492240.1"/>
    </source>
</evidence>
<dbReference type="Pfam" id="PF17783">
    <property type="entry name" value="WHD_CvfB"/>
    <property type="match status" value="1"/>
</dbReference>
<dbReference type="PANTHER" id="PTHR37296">
    <property type="entry name" value="CONSERVED VIRULENCE FACTOR B"/>
    <property type="match status" value="1"/>
</dbReference>
<dbReference type="Gene3D" id="1.10.10.10">
    <property type="entry name" value="Winged helix-like DNA-binding domain superfamily/Winged helix DNA-binding domain"/>
    <property type="match status" value="1"/>
</dbReference>